<evidence type="ECO:0000256" key="2">
    <source>
        <dbReference type="ARBA" id="ARBA00022517"/>
    </source>
</evidence>
<comment type="domain">
    <text evidence="5">The PRC barrel domain binds ribosomal protein uS19.</text>
</comment>
<keyword evidence="1 5" id="KW-0963">Cytoplasm</keyword>
<dbReference type="SUPFAM" id="SSF50447">
    <property type="entry name" value="Translation proteins"/>
    <property type="match status" value="1"/>
</dbReference>
<dbReference type="Gene3D" id="2.40.30.60">
    <property type="entry name" value="RimM"/>
    <property type="match status" value="1"/>
</dbReference>
<dbReference type="GO" id="GO:0042274">
    <property type="term" value="P:ribosomal small subunit biogenesis"/>
    <property type="evidence" value="ECO:0007669"/>
    <property type="project" value="UniProtKB-UniRule"/>
</dbReference>
<feature type="domain" description="RimM N-terminal" evidence="6">
    <location>
        <begin position="11"/>
        <end position="94"/>
    </location>
</feature>
<keyword evidence="9" id="KW-1185">Reference proteome</keyword>
<evidence type="ECO:0000313" key="8">
    <source>
        <dbReference type="EMBL" id="AVM42152.1"/>
    </source>
</evidence>
<dbReference type="GO" id="GO:0005840">
    <property type="term" value="C:ribosome"/>
    <property type="evidence" value="ECO:0007669"/>
    <property type="project" value="InterPro"/>
</dbReference>
<dbReference type="SUPFAM" id="SSF50346">
    <property type="entry name" value="PRC-barrel domain"/>
    <property type="match status" value="1"/>
</dbReference>
<dbReference type="Pfam" id="PF24986">
    <property type="entry name" value="PRC_RimM"/>
    <property type="match status" value="1"/>
</dbReference>
<evidence type="ECO:0000256" key="5">
    <source>
        <dbReference type="HAMAP-Rule" id="MF_00014"/>
    </source>
</evidence>
<dbReference type="HAMAP" id="MF_00014">
    <property type="entry name" value="Ribosome_mat_RimM"/>
    <property type="match status" value="1"/>
</dbReference>
<evidence type="ECO:0000259" key="7">
    <source>
        <dbReference type="Pfam" id="PF24986"/>
    </source>
</evidence>
<dbReference type="NCBIfam" id="TIGR02273">
    <property type="entry name" value="16S_RimM"/>
    <property type="match status" value="1"/>
</dbReference>
<feature type="domain" description="Ribosome maturation factor RimM PRC barrel" evidence="7">
    <location>
        <begin position="107"/>
        <end position="174"/>
    </location>
</feature>
<comment type="subunit">
    <text evidence="5">Binds ribosomal protein uS19.</text>
</comment>
<evidence type="ECO:0000259" key="6">
    <source>
        <dbReference type="Pfam" id="PF01782"/>
    </source>
</evidence>
<evidence type="ECO:0000256" key="1">
    <source>
        <dbReference type="ARBA" id="ARBA00022490"/>
    </source>
</evidence>
<dbReference type="AlphaFoldDB" id="A0A2S0KM94"/>
<dbReference type="GO" id="GO:0006364">
    <property type="term" value="P:rRNA processing"/>
    <property type="evidence" value="ECO:0007669"/>
    <property type="project" value="UniProtKB-UniRule"/>
</dbReference>
<reference evidence="9" key="1">
    <citation type="submission" date="2018-02" db="EMBL/GenBank/DDBJ databases">
        <authorList>
            <person name="Holder M.E."/>
            <person name="Ajami N.J."/>
            <person name="Petrosino J.F."/>
        </authorList>
    </citation>
    <scope>NUCLEOTIDE SEQUENCE [LARGE SCALE GENOMIC DNA]</scope>
    <source>
        <strain evidence="9">CCUG 47711</strain>
    </source>
</reference>
<protein>
    <recommendedName>
        <fullName evidence="5">Ribosome maturation factor RimM</fullName>
    </recommendedName>
</protein>
<evidence type="ECO:0000313" key="9">
    <source>
        <dbReference type="Proteomes" id="UP000237947"/>
    </source>
</evidence>
<sequence>MHINPEDIFYVAAITGAHGIKGEFKVKILSDKADRLSDLEHVYIVSEGKRDKITGPYKIEHLRGHGNTIVKLSGIDVREVAMQLKGSYLSITRDMSYDLSEGEYFVSDLLNLKVLDTSQNVLGEITDIIDGAGSDLFVIKRQGKKDLFVPAIPEYTEAVDLENGTIILDLPKGLLEIYE</sequence>
<keyword evidence="4 5" id="KW-0143">Chaperone</keyword>
<dbReference type="InterPro" id="IPR002676">
    <property type="entry name" value="RimM_N"/>
</dbReference>
<dbReference type="KEGG" id="fsa:C5Q98_02405"/>
<dbReference type="Proteomes" id="UP000237947">
    <property type="component" value="Chromosome"/>
</dbReference>
<dbReference type="GO" id="GO:0005737">
    <property type="term" value="C:cytoplasm"/>
    <property type="evidence" value="ECO:0007669"/>
    <property type="project" value="UniProtKB-SubCell"/>
</dbReference>
<dbReference type="EMBL" id="CP027226">
    <property type="protein sequence ID" value="AVM42152.1"/>
    <property type="molecule type" value="Genomic_DNA"/>
</dbReference>
<evidence type="ECO:0000256" key="3">
    <source>
        <dbReference type="ARBA" id="ARBA00022552"/>
    </source>
</evidence>
<dbReference type="RefSeq" id="WP_106012138.1">
    <property type="nucleotide sequence ID" value="NZ_CP027226.1"/>
</dbReference>
<dbReference type="Gene3D" id="2.30.30.240">
    <property type="entry name" value="PRC-barrel domain"/>
    <property type="match status" value="1"/>
</dbReference>
<dbReference type="Pfam" id="PF01782">
    <property type="entry name" value="RimM"/>
    <property type="match status" value="1"/>
</dbReference>
<dbReference type="InterPro" id="IPR009000">
    <property type="entry name" value="Transl_B-barrel_sf"/>
</dbReference>
<keyword evidence="3 5" id="KW-0698">rRNA processing</keyword>
<accession>A0A2S0KM94</accession>
<keyword evidence="2 5" id="KW-0690">Ribosome biogenesis</keyword>
<comment type="subcellular location">
    <subcellularLocation>
        <location evidence="5">Cytoplasm</location>
    </subcellularLocation>
</comment>
<comment type="function">
    <text evidence="5">An accessory protein needed during the final step in the assembly of 30S ribosomal subunit, possibly for assembly of the head region. Essential for efficient processing of 16S rRNA. May be needed both before and after RbfA during the maturation of 16S rRNA. It has affinity for free ribosomal 30S subunits but not for 70S ribosomes.</text>
</comment>
<dbReference type="InterPro" id="IPR056792">
    <property type="entry name" value="PRC_RimM"/>
</dbReference>
<dbReference type="PANTHER" id="PTHR33692">
    <property type="entry name" value="RIBOSOME MATURATION FACTOR RIMM"/>
    <property type="match status" value="1"/>
</dbReference>
<dbReference type="OrthoDB" id="9810331at2"/>
<organism evidence="8 9">
    <name type="scientific">Fastidiosipila sanguinis</name>
    <dbReference type="NCBI Taxonomy" id="236753"/>
    <lineage>
        <taxon>Bacteria</taxon>
        <taxon>Bacillati</taxon>
        <taxon>Bacillota</taxon>
        <taxon>Clostridia</taxon>
        <taxon>Eubacteriales</taxon>
        <taxon>Oscillospiraceae</taxon>
        <taxon>Fastidiosipila</taxon>
    </lineage>
</organism>
<comment type="similarity">
    <text evidence="5">Belongs to the RimM family.</text>
</comment>
<evidence type="ECO:0000256" key="4">
    <source>
        <dbReference type="ARBA" id="ARBA00023186"/>
    </source>
</evidence>
<name>A0A2S0KM94_9FIRM</name>
<dbReference type="GO" id="GO:0043022">
    <property type="term" value="F:ribosome binding"/>
    <property type="evidence" value="ECO:0007669"/>
    <property type="project" value="InterPro"/>
</dbReference>
<dbReference type="PANTHER" id="PTHR33692:SF1">
    <property type="entry name" value="RIBOSOME MATURATION FACTOR RIMM"/>
    <property type="match status" value="1"/>
</dbReference>
<dbReference type="InterPro" id="IPR036976">
    <property type="entry name" value="RimM_N_sf"/>
</dbReference>
<dbReference type="InterPro" id="IPR011961">
    <property type="entry name" value="RimM"/>
</dbReference>
<proteinExistence type="inferred from homology"/>
<gene>
    <name evidence="5 8" type="primary">rimM</name>
    <name evidence="8" type="ORF">C5Q98_02405</name>
</gene>
<dbReference type="InterPro" id="IPR011033">
    <property type="entry name" value="PRC_barrel-like_sf"/>
</dbReference>